<keyword evidence="7 15" id="KW-0269">Exonuclease</keyword>
<evidence type="ECO:0000259" key="18">
    <source>
        <dbReference type="PROSITE" id="PS51198"/>
    </source>
</evidence>
<dbReference type="Gene3D" id="1.10.3170.10">
    <property type="entry name" value="Recbcd, chain B, domain 2"/>
    <property type="match status" value="1"/>
</dbReference>
<gene>
    <name evidence="15 20" type="primary">recB</name>
    <name evidence="20" type="ORF">NFG57_09355</name>
</gene>
<evidence type="ECO:0000256" key="5">
    <source>
        <dbReference type="ARBA" id="ARBA00022801"/>
    </source>
</evidence>
<comment type="subunit">
    <text evidence="15">Heterotrimer of RecB, RecC and RecD. All subunits contribute to DNA-binding. Interacts with RecA.</text>
</comment>
<evidence type="ECO:0000256" key="6">
    <source>
        <dbReference type="ARBA" id="ARBA00022806"/>
    </source>
</evidence>
<comment type="domain">
    <text evidence="15">The N-terminal DNA-binding domain is a ssDNA-dependent ATPase and has ATP-dependent 3'-5' helicase function. This domain interacts with RecC.</text>
</comment>
<dbReference type="GO" id="GO:0000724">
    <property type="term" value="P:double-strand break repair via homologous recombination"/>
    <property type="evidence" value="ECO:0007669"/>
    <property type="project" value="UniProtKB-UniRule"/>
</dbReference>
<dbReference type="Gene3D" id="3.90.320.10">
    <property type="match status" value="1"/>
</dbReference>
<evidence type="ECO:0000256" key="12">
    <source>
        <dbReference type="ARBA" id="ARBA00023235"/>
    </source>
</evidence>
<comment type="miscellaneous">
    <text evidence="15">In the RecBCD complex, RecB has a slow 3'-5' helicase, an exonuclease activity and loads RecA onto ssDNA, RecD has a fast 5'-3' helicase activity, while RecC stimulates the ATPase and processivity of the RecB helicase and contributes to recognition of the Chi site.</text>
</comment>
<dbReference type="Pfam" id="PF00580">
    <property type="entry name" value="UvrD-helicase"/>
    <property type="match status" value="1"/>
</dbReference>
<dbReference type="GO" id="GO:0008854">
    <property type="term" value="F:exodeoxyribonuclease V activity"/>
    <property type="evidence" value="ECO:0007669"/>
    <property type="project" value="UniProtKB-EC"/>
</dbReference>
<keyword evidence="11 15" id="KW-0234">DNA repair</keyword>
<dbReference type="InterPro" id="IPR027417">
    <property type="entry name" value="P-loop_NTPase"/>
</dbReference>
<name>A0AAU7KZ90_9GAMM</name>
<dbReference type="GO" id="GO:0003677">
    <property type="term" value="F:DNA binding"/>
    <property type="evidence" value="ECO:0007669"/>
    <property type="project" value="UniProtKB-UniRule"/>
</dbReference>
<evidence type="ECO:0000256" key="14">
    <source>
        <dbReference type="ARBA" id="ARBA00048988"/>
    </source>
</evidence>
<dbReference type="InterPro" id="IPR000212">
    <property type="entry name" value="DNA_helicase_UvrD/REP"/>
</dbReference>
<reference evidence="20" key="1">
    <citation type="submission" date="2022-06" db="EMBL/GenBank/DDBJ databases">
        <title>A novel DMS-producing enzyme.</title>
        <authorList>
            <person name="Zhang Y."/>
        </authorList>
    </citation>
    <scope>NUCLEOTIDE SEQUENCE</scope>
    <source>
        <strain evidence="20">H10-59</strain>
    </source>
</reference>
<dbReference type="InterPro" id="IPR038726">
    <property type="entry name" value="PDDEXK_AddAB-type"/>
</dbReference>
<dbReference type="EC" id="5.6.2.4" evidence="15"/>
<dbReference type="PANTHER" id="PTHR11070:SF23">
    <property type="entry name" value="RECBCD ENZYME SUBUNIT RECB"/>
    <property type="match status" value="1"/>
</dbReference>
<dbReference type="SUPFAM" id="SSF52980">
    <property type="entry name" value="Restriction endonuclease-like"/>
    <property type="match status" value="1"/>
</dbReference>
<protein>
    <recommendedName>
        <fullName evidence="15">RecBCD enzyme subunit RecB</fullName>
        <ecNumber evidence="15">3.1.11.5</ecNumber>
        <ecNumber evidence="15">5.6.2.4</ecNumber>
    </recommendedName>
    <alternativeName>
        <fullName evidence="15">DNA 3'-5' helicase subunit RecB</fullName>
    </alternativeName>
    <alternativeName>
        <fullName evidence="15">Exonuclease V subunit RecB</fullName>
        <shortName evidence="15">ExoV subunit RecB</shortName>
    </alternativeName>
    <alternativeName>
        <fullName evidence="15">Helicase/nuclease RecBCD subunit RecB</fullName>
    </alternativeName>
</protein>
<comment type="domain">
    <text evidence="15">The C-terminal domain has nuclease activity and interacts with RecD. It interacts with RecA, facilitating its loading onto ssDNA.</text>
</comment>
<feature type="binding site" evidence="15">
    <location>
        <position position="1199"/>
    </location>
    <ligand>
        <name>Mg(2+)</name>
        <dbReference type="ChEBI" id="CHEBI:18420"/>
    </ligand>
</feature>
<dbReference type="EMBL" id="CP098828">
    <property type="protein sequence ID" value="XBO76941.1"/>
    <property type="molecule type" value="Genomic_DNA"/>
</dbReference>
<dbReference type="SUPFAM" id="SSF52540">
    <property type="entry name" value="P-loop containing nucleoside triphosphate hydrolases"/>
    <property type="match status" value="1"/>
</dbReference>
<evidence type="ECO:0000313" key="20">
    <source>
        <dbReference type="EMBL" id="XBO76941.1"/>
    </source>
</evidence>
<keyword evidence="1 15" id="KW-0540">Nuclease</keyword>
<dbReference type="PANTHER" id="PTHR11070">
    <property type="entry name" value="UVRD / RECB / PCRA DNA HELICASE FAMILY MEMBER"/>
    <property type="match status" value="1"/>
</dbReference>
<comment type="catalytic activity">
    <reaction evidence="13 15">
        <text>Couples ATP hydrolysis with the unwinding of duplex DNA by translocating in the 3'-5' direction.</text>
        <dbReference type="EC" id="5.6.2.4"/>
    </reaction>
</comment>
<comment type="function">
    <text evidence="15">A helicase/nuclease that prepares dsDNA breaks (DSB) for recombinational DNA repair. Binds to DSBs and unwinds DNA via a highly rapid and processive ATP-dependent bidirectional helicase activity. Unwinds dsDNA until it encounters a Chi (crossover hotspot instigator) sequence from the 3' direction. Cuts ssDNA a few nucleotides 3' to the Chi site. The properties and activities of the enzyme are changed at Chi. The Chi-altered holoenzyme produces a long 3'-ssDNA overhang and facilitates RecA-binding to the ssDNA for homologous DNA recombination and repair. Holoenzyme degrades any linearized DNA that is unable to undergo homologous recombination. In the holoenzyme this subunit contributes ATPase, 3'-5' helicase, exonuclease activity and loads RecA onto ssDNA.</text>
</comment>
<keyword evidence="12 15" id="KW-0413">Isomerase</keyword>
<dbReference type="InterPro" id="IPR011335">
    <property type="entry name" value="Restrct_endonuc-II-like"/>
</dbReference>
<dbReference type="InterPro" id="IPR014017">
    <property type="entry name" value="DNA_helicase_UvrD-like_C"/>
</dbReference>
<dbReference type="RefSeq" id="WP_348816036.1">
    <property type="nucleotide sequence ID" value="NZ_CP098828.1"/>
</dbReference>
<comment type="catalytic activity">
    <reaction evidence="15">
        <text>Exonucleolytic cleavage (in the presence of ATP) in either 5'- to 3'- or 3'- to 5'-direction to yield 5'-phosphooligonucleotides.</text>
        <dbReference type="EC" id="3.1.11.5"/>
    </reaction>
</comment>
<organism evidence="20">
    <name type="scientific">Halomonas sp. H10-59</name>
    <dbReference type="NCBI Taxonomy" id="2950874"/>
    <lineage>
        <taxon>Bacteria</taxon>
        <taxon>Pseudomonadati</taxon>
        <taxon>Pseudomonadota</taxon>
        <taxon>Gammaproteobacteria</taxon>
        <taxon>Oceanospirillales</taxon>
        <taxon>Halomonadaceae</taxon>
        <taxon>Halomonas</taxon>
    </lineage>
</organism>
<evidence type="ECO:0000256" key="17">
    <source>
        <dbReference type="SAM" id="MobiDB-lite"/>
    </source>
</evidence>
<dbReference type="HAMAP" id="MF_01485">
    <property type="entry name" value="RecB"/>
    <property type="match status" value="1"/>
</dbReference>
<dbReference type="PROSITE" id="PS51217">
    <property type="entry name" value="UVRD_HELICASE_CTER"/>
    <property type="match status" value="1"/>
</dbReference>
<evidence type="ECO:0000256" key="4">
    <source>
        <dbReference type="ARBA" id="ARBA00022763"/>
    </source>
</evidence>
<dbReference type="GO" id="GO:0009338">
    <property type="term" value="C:exodeoxyribonuclease V complex"/>
    <property type="evidence" value="ECO:0007669"/>
    <property type="project" value="TreeGrafter"/>
</dbReference>
<proteinExistence type="inferred from homology"/>
<evidence type="ECO:0000256" key="10">
    <source>
        <dbReference type="ARBA" id="ARBA00023125"/>
    </source>
</evidence>
<dbReference type="Gene3D" id="1.10.486.10">
    <property type="entry name" value="PCRA, domain 4"/>
    <property type="match status" value="1"/>
</dbReference>
<feature type="binding site" evidence="16">
    <location>
        <begin position="39"/>
        <end position="46"/>
    </location>
    <ligand>
        <name>ATP</name>
        <dbReference type="ChEBI" id="CHEBI:30616"/>
    </ligand>
</feature>
<feature type="region of interest" description="Disordered" evidence="17">
    <location>
        <begin position="1"/>
        <end position="27"/>
    </location>
</feature>
<dbReference type="InterPro" id="IPR011604">
    <property type="entry name" value="PDDEXK-like_dom_sf"/>
</dbReference>
<keyword evidence="10 15" id="KW-0238">DNA-binding</keyword>
<evidence type="ECO:0000256" key="13">
    <source>
        <dbReference type="ARBA" id="ARBA00034617"/>
    </source>
</evidence>
<evidence type="ECO:0000256" key="15">
    <source>
        <dbReference type="HAMAP-Rule" id="MF_01485"/>
    </source>
</evidence>
<keyword evidence="5 15" id="KW-0378">Hydrolase</keyword>
<feature type="compositionally biased region" description="Low complexity" evidence="17">
    <location>
        <begin position="1310"/>
        <end position="1320"/>
    </location>
</feature>
<evidence type="ECO:0000256" key="8">
    <source>
        <dbReference type="ARBA" id="ARBA00022840"/>
    </source>
</evidence>
<accession>A0AAU7KZ90</accession>
<dbReference type="GO" id="GO:0005829">
    <property type="term" value="C:cytosol"/>
    <property type="evidence" value="ECO:0007669"/>
    <property type="project" value="TreeGrafter"/>
</dbReference>
<evidence type="ECO:0000256" key="16">
    <source>
        <dbReference type="PROSITE-ProRule" id="PRU00560"/>
    </source>
</evidence>
<comment type="catalytic activity">
    <reaction evidence="14 15">
        <text>ATP + H2O = ADP + phosphate + H(+)</text>
        <dbReference type="Rhea" id="RHEA:13065"/>
        <dbReference type="ChEBI" id="CHEBI:15377"/>
        <dbReference type="ChEBI" id="CHEBI:15378"/>
        <dbReference type="ChEBI" id="CHEBI:30616"/>
        <dbReference type="ChEBI" id="CHEBI:43474"/>
        <dbReference type="ChEBI" id="CHEBI:456216"/>
        <dbReference type="EC" id="5.6.2.4"/>
    </reaction>
</comment>
<dbReference type="GO" id="GO:0043138">
    <property type="term" value="F:3'-5' DNA helicase activity"/>
    <property type="evidence" value="ECO:0007669"/>
    <property type="project" value="UniProtKB-UniRule"/>
</dbReference>
<feature type="region of interest" description="DNA-binding and helicase activity, interacts with RecC" evidence="15">
    <location>
        <begin position="1"/>
        <end position="947"/>
    </location>
</feature>
<dbReference type="InterPro" id="IPR004586">
    <property type="entry name" value="RecB"/>
</dbReference>
<dbReference type="CDD" id="cd22352">
    <property type="entry name" value="RecB_C-like"/>
    <property type="match status" value="1"/>
</dbReference>
<dbReference type="GO" id="GO:0000287">
    <property type="term" value="F:magnesium ion binding"/>
    <property type="evidence" value="ECO:0007669"/>
    <property type="project" value="UniProtKB-UniRule"/>
</dbReference>
<feature type="domain" description="UvrD-like helicase ATP-binding" evidence="18">
    <location>
        <begin position="18"/>
        <end position="531"/>
    </location>
</feature>
<feature type="binding site" evidence="15">
    <location>
        <position position="1212"/>
    </location>
    <ligand>
        <name>Mg(2+)</name>
        <dbReference type="ChEBI" id="CHEBI:18420"/>
    </ligand>
</feature>
<comment type="cofactor">
    <cofactor evidence="15">
        <name>Mg(2+)</name>
        <dbReference type="ChEBI" id="CHEBI:18420"/>
    </cofactor>
    <text evidence="15">Binds 1 Mg(2+) ion per subunit.</text>
</comment>
<keyword evidence="9 15" id="KW-0460">Magnesium</keyword>
<evidence type="ECO:0000256" key="11">
    <source>
        <dbReference type="ARBA" id="ARBA00023204"/>
    </source>
</evidence>
<evidence type="ECO:0000256" key="9">
    <source>
        <dbReference type="ARBA" id="ARBA00022842"/>
    </source>
</evidence>
<dbReference type="Pfam" id="PF13361">
    <property type="entry name" value="UvrD_C"/>
    <property type="match status" value="2"/>
</dbReference>
<feature type="active site" description="For nuclease activity" evidence="15">
    <location>
        <position position="1212"/>
    </location>
</feature>
<comment type="similarity">
    <text evidence="15">Belongs to the helicase family. UvrD subfamily.</text>
</comment>
<evidence type="ECO:0000259" key="19">
    <source>
        <dbReference type="PROSITE" id="PS51217"/>
    </source>
</evidence>
<dbReference type="GO" id="GO:0005524">
    <property type="term" value="F:ATP binding"/>
    <property type="evidence" value="ECO:0007669"/>
    <property type="project" value="UniProtKB-UniRule"/>
</dbReference>
<evidence type="ECO:0000256" key="1">
    <source>
        <dbReference type="ARBA" id="ARBA00022722"/>
    </source>
</evidence>
<evidence type="ECO:0000256" key="7">
    <source>
        <dbReference type="ARBA" id="ARBA00022839"/>
    </source>
</evidence>
<evidence type="ECO:0000256" key="3">
    <source>
        <dbReference type="ARBA" id="ARBA00022741"/>
    </source>
</evidence>
<dbReference type="Gene3D" id="3.40.50.300">
    <property type="entry name" value="P-loop containing nucleotide triphosphate hydrolases"/>
    <property type="match status" value="2"/>
</dbReference>
<keyword evidence="8 15" id="KW-0067">ATP-binding</keyword>
<feature type="domain" description="UvrD-like helicase C-terminal" evidence="19">
    <location>
        <begin position="532"/>
        <end position="847"/>
    </location>
</feature>
<sequence length="1334" mass="146952">MSLPSDLFSTDDQPPSPDNAGQTPLPLALPLQGSQLIEASAGTGKTFTIALLYVRLVLGHGQPDNPASRRDNGFSQPLVPPDILVVTFTEAASQELRDRIRARLVQAAEAFRAGDRDDGSTTAPDDGLAERDPLLAALRDDFERDAWPACARRLMLAAEWMDDAAISTIHSWCQRMLKEHAFDSGKLFRQEVVKDLGEMTQEAVTDYWRTRVYPLDEPLAASMVELFGSPQGLNKALRNLLSREDASLVFCGEPLAAGDFGAHLAQFSDARGSADKLEDAARRAYLDEKEAVHDCLHALRPAMHGGSFRGKDDDDTFDGWLEQLDNWAIGKLSLAEASFVQKLARSKLRVKKGTEVPELGLFEALEACRDNDEQVETLQRELYPQVLADARDWVSRRLSEQLEANAQMGFNDMITGLAGALDGDGGETLARRIRQQFPVAMIDEFQDTDPAQYRIFERVYRIGDAPTAEPDAQHDLDGPRAPDHDATALILIGDPKQAIYGFRGGDIYTYLGARHATRGHHHSLDTNFRSSQAAVAAVNRLFAFAERSHPRAAFRFAADDHNPLPFQSVGANGRKETLCLDGKPAAALTGWLIADGNKDNGCLNKEGYLREASRHCADRIADWLNQASPGDGSPSAGFATSTNAGDGKLTPLKAGDIAILVRDRSEASAIRNALSERGLASVYLSDRDSVFATAEARDLHHWLKAMANPESVSTLRTALATATLGLGLAELDRLQRDETAWERVQERFLGYRLRWQRRGVLPALRQLLHDYRIPERLLGAHQGQRRLTNLLHLAEWAQQASDTLDGDHALIRVLAEHLDDPGHDEQILRLESDADLIQVVTIFKSKGLEYPLVCLPFLCTYKEISGQSGTPLYHVDDQPLLELAAKKEMAKEGFELADDERLSEEVRLLYVALTRARHATFVGLAPLKLGNARSATLHKSALGYLLAGGEAIPDLTNLRERWETMSGGFDAIALDAIDASSDTPQIQYHPVTTELATKGARTPSHRPFAPWWIASYSSLAQKGATAPETPEAEVLEEEHLDARLVPAVREAGAPEHGTLHAFPRGPGPGTFLHGVLEALAEHGFSSALDDAGLLARLAQRCRRRGWEEHTQALTDGIRRWLTTPLTTTTQERPDGEDADHGPLLASLERYRAEPDFWFATHDAITPAMDKLTRQHLFPGEPRPQLGYQRLNGLLKGFIDLLAEHQGRFYIIDWKSNWLGPDDDAYHQDAMRAAMLDKRYDMQLALYLVALHRHLRQSLPDYDYDRHVGGAMLVFLRGITAPSRGVAAIKPPRAFIEALDDILAGQAGHAATATATTTHESATGHDNDTSGEAMA</sequence>
<keyword evidence="3 15" id="KW-0547">Nucleotide-binding</keyword>
<dbReference type="InterPro" id="IPR014016">
    <property type="entry name" value="UvrD-like_ATP-bd"/>
</dbReference>
<feature type="region of interest" description="Nuclease activity, interacts with RecD and RecA" evidence="15">
    <location>
        <begin position="1010"/>
        <end position="1334"/>
    </location>
</feature>
<keyword evidence="6 15" id="KW-0347">Helicase</keyword>
<dbReference type="Pfam" id="PF12705">
    <property type="entry name" value="PDDEXK_1"/>
    <property type="match status" value="1"/>
</dbReference>
<keyword evidence="2 15" id="KW-0479">Metal-binding</keyword>
<dbReference type="PROSITE" id="PS51198">
    <property type="entry name" value="UVRD_HELICASE_ATP_BIND"/>
    <property type="match status" value="1"/>
</dbReference>
<dbReference type="EC" id="3.1.11.5" evidence="15"/>
<evidence type="ECO:0000256" key="2">
    <source>
        <dbReference type="ARBA" id="ARBA00022723"/>
    </source>
</evidence>
<dbReference type="NCBIfam" id="TIGR00609">
    <property type="entry name" value="recB"/>
    <property type="match status" value="1"/>
</dbReference>
<feature type="region of interest" description="Disordered" evidence="17">
    <location>
        <begin position="1310"/>
        <end position="1334"/>
    </location>
</feature>
<keyword evidence="4 15" id="KW-0227">DNA damage</keyword>
<feature type="binding site" evidence="15">
    <location>
        <position position="1073"/>
    </location>
    <ligand>
        <name>Mg(2+)</name>
        <dbReference type="ChEBI" id="CHEBI:18420"/>
    </ligand>
</feature>